<dbReference type="SUPFAM" id="SSF46565">
    <property type="entry name" value="Chaperone J-domain"/>
    <property type="match status" value="1"/>
</dbReference>
<dbReference type="Gene3D" id="1.10.287.110">
    <property type="entry name" value="DnaJ domain"/>
    <property type="match status" value="1"/>
</dbReference>
<dbReference type="OrthoDB" id="552049at2759"/>
<dbReference type="PANTHER" id="PTHR24074">
    <property type="entry name" value="CO-CHAPERONE PROTEIN DJLA"/>
    <property type="match status" value="1"/>
</dbReference>
<keyword evidence="4" id="KW-1185">Reference proteome</keyword>
<sequence>MVQNCPYQELGLKPGASDAQVKDAYRASARKWHPDTYRGPDSGKAQAQANFRRATEAYSSLIDAHAGLGTGGASAGAASGTTRDQNGQSTWRRQYARPKASRGAEDAANYWEARARAARPASYGHESEFHVPPGGRGARGRLLLGPLAFALGLGVCAYTAMRTEPEPAPRGSSAAGLPNEARTVDAVYNTKRRRWEQPHPSMYNDPLVASMIRQQPAASVHQPPRR</sequence>
<dbReference type="SMART" id="SM00271">
    <property type="entry name" value="DnaJ"/>
    <property type="match status" value="1"/>
</dbReference>
<dbReference type="EMBL" id="JAGTXO010000056">
    <property type="protein sequence ID" value="KAG8458176.1"/>
    <property type="molecule type" value="Genomic_DNA"/>
</dbReference>
<feature type="region of interest" description="Disordered" evidence="1">
    <location>
        <begin position="1"/>
        <end position="45"/>
    </location>
</feature>
<dbReference type="AlphaFoldDB" id="A0A8J5X4L6"/>
<dbReference type="InterPro" id="IPR036869">
    <property type="entry name" value="J_dom_sf"/>
</dbReference>
<comment type="caution">
    <text evidence="3">The sequence shown here is derived from an EMBL/GenBank/DDBJ whole genome shotgun (WGS) entry which is preliminary data.</text>
</comment>
<protein>
    <recommendedName>
        <fullName evidence="2">J domain-containing protein</fullName>
    </recommendedName>
</protein>
<dbReference type="Proteomes" id="UP000751190">
    <property type="component" value="Unassembled WGS sequence"/>
</dbReference>
<evidence type="ECO:0000313" key="3">
    <source>
        <dbReference type="EMBL" id="KAG8458176.1"/>
    </source>
</evidence>
<evidence type="ECO:0000313" key="4">
    <source>
        <dbReference type="Proteomes" id="UP000751190"/>
    </source>
</evidence>
<feature type="region of interest" description="Disordered" evidence="1">
    <location>
        <begin position="70"/>
        <end position="102"/>
    </location>
</feature>
<accession>A0A8J5X4L6</accession>
<gene>
    <name evidence="3" type="ORF">KFE25_011707</name>
</gene>
<reference evidence="3" key="1">
    <citation type="submission" date="2021-05" db="EMBL/GenBank/DDBJ databases">
        <title>The genome of the haptophyte Pavlova lutheri (Diacronema luteri, Pavlovales) - a model for lipid biosynthesis in eukaryotic algae.</title>
        <authorList>
            <person name="Hulatt C.J."/>
            <person name="Posewitz M.C."/>
        </authorList>
    </citation>
    <scope>NUCLEOTIDE SEQUENCE</scope>
    <source>
        <strain evidence="3">NIVA-4/92</strain>
    </source>
</reference>
<feature type="domain" description="J" evidence="2">
    <location>
        <begin position="5"/>
        <end position="87"/>
    </location>
</feature>
<dbReference type="CDD" id="cd06257">
    <property type="entry name" value="DnaJ"/>
    <property type="match status" value="1"/>
</dbReference>
<dbReference type="InterPro" id="IPR050817">
    <property type="entry name" value="DjlA_DnaK_co-chaperone"/>
</dbReference>
<feature type="compositionally biased region" description="Polar residues" evidence="1">
    <location>
        <begin position="83"/>
        <end position="92"/>
    </location>
</feature>
<organism evidence="3 4">
    <name type="scientific">Diacronema lutheri</name>
    <name type="common">Unicellular marine alga</name>
    <name type="synonym">Monochrysis lutheri</name>
    <dbReference type="NCBI Taxonomy" id="2081491"/>
    <lineage>
        <taxon>Eukaryota</taxon>
        <taxon>Haptista</taxon>
        <taxon>Haptophyta</taxon>
        <taxon>Pavlovophyceae</taxon>
        <taxon>Pavlovales</taxon>
        <taxon>Pavlovaceae</taxon>
        <taxon>Diacronema</taxon>
    </lineage>
</organism>
<evidence type="ECO:0000259" key="2">
    <source>
        <dbReference type="PROSITE" id="PS50076"/>
    </source>
</evidence>
<dbReference type="InterPro" id="IPR001623">
    <property type="entry name" value="DnaJ_domain"/>
</dbReference>
<dbReference type="PRINTS" id="PR00625">
    <property type="entry name" value="JDOMAIN"/>
</dbReference>
<name>A0A8J5X4L6_DIALT</name>
<proteinExistence type="predicted"/>
<evidence type="ECO:0000256" key="1">
    <source>
        <dbReference type="SAM" id="MobiDB-lite"/>
    </source>
</evidence>
<dbReference type="PROSITE" id="PS50076">
    <property type="entry name" value="DNAJ_2"/>
    <property type="match status" value="1"/>
</dbReference>
<dbReference type="Pfam" id="PF00226">
    <property type="entry name" value="DnaJ"/>
    <property type="match status" value="1"/>
</dbReference>